<comment type="caution">
    <text evidence="1">The sequence shown here is derived from an EMBL/GenBank/DDBJ whole genome shotgun (WGS) entry which is preliminary data.</text>
</comment>
<sequence length="266" mass="29740">MREQKKQPPTVDGSILKKQSSTNTPLPNETRTATATLMDTRIKCELHGLIIDEGQLPLGKGNTLLGHLFPALCITKKVQLGDFKIPKSDDPFYNARAHIWGLVAFDNQGTNGDGGELTVVAEEDVTEDIGETDDRRQRIRRQWLREVEASKRWGKPRAKTMTSVTTLALTPPLKSPALGLIDCTLQSDEPIGQLFRSMNSKVFDILRIIWSSFGFIGQGRTVYHVKLRIIGIHYVLKDYWVDATTVEHEAAILKKIKGIEGVPKLI</sequence>
<protein>
    <submittedName>
        <fullName evidence="1">Uncharacterized protein</fullName>
    </submittedName>
</protein>
<gene>
    <name evidence="1" type="ORF">BV22DRAFT_1131677</name>
</gene>
<dbReference type="EMBL" id="MU266496">
    <property type="protein sequence ID" value="KAH7922141.1"/>
    <property type="molecule type" value="Genomic_DNA"/>
</dbReference>
<name>A0ACB8BA92_9AGAM</name>
<dbReference type="Proteomes" id="UP000790709">
    <property type="component" value="Unassembled WGS sequence"/>
</dbReference>
<proteinExistence type="predicted"/>
<reference evidence="1" key="1">
    <citation type="journal article" date="2021" name="New Phytol.">
        <title>Evolutionary innovations through gain and loss of genes in the ectomycorrhizal Boletales.</title>
        <authorList>
            <person name="Wu G."/>
            <person name="Miyauchi S."/>
            <person name="Morin E."/>
            <person name="Kuo A."/>
            <person name="Drula E."/>
            <person name="Varga T."/>
            <person name="Kohler A."/>
            <person name="Feng B."/>
            <person name="Cao Y."/>
            <person name="Lipzen A."/>
            <person name="Daum C."/>
            <person name="Hundley H."/>
            <person name="Pangilinan J."/>
            <person name="Johnson J."/>
            <person name="Barry K."/>
            <person name="LaButti K."/>
            <person name="Ng V."/>
            <person name="Ahrendt S."/>
            <person name="Min B."/>
            <person name="Choi I.G."/>
            <person name="Park H."/>
            <person name="Plett J.M."/>
            <person name="Magnuson J."/>
            <person name="Spatafora J.W."/>
            <person name="Nagy L.G."/>
            <person name="Henrissat B."/>
            <person name="Grigoriev I.V."/>
            <person name="Yang Z.L."/>
            <person name="Xu J."/>
            <person name="Martin F.M."/>
        </authorList>
    </citation>
    <scope>NUCLEOTIDE SEQUENCE</scope>
    <source>
        <strain evidence="1">KUC20120723A-06</strain>
    </source>
</reference>
<evidence type="ECO:0000313" key="1">
    <source>
        <dbReference type="EMBL" id="KAH7922141.1"/>
    </source>
</evidence>
<keyword evidence="2" id="KW-1185">Reference proteome</keyword>
<accession>A0ACB8BA92</accession>
<organism evidence="1 2">
    <name type="scientific">Leucogyrophana mollusca</name>
    <dbReference type="NCBI Taxonomy" id="85980"/>
    <lineage>
        <taxon>Eukaryota</taxon>
        <taxon>Fungi</taxon>
        <taxon>Dikarya</taxon>
        <taxon>Basidiomycota</taxon>
        <taxon>Agaricomycotina</taxon>
        <taxon>Agaricomycetes</taxon>
        <taxon>Agaricomycetidae</taxon>
        <taxon>Boletales</taxon>
        <taxon>Boletales incertae sedis</taxon>
        <taxon>Leucogyrophana</taxon>
    </lineage>
</organism>
<evidence type="ECO:0000313" key="2">
    <source>
        <dbReference type="Proteomes" id="UP000790709"/>
    </source>
</evidence>